<gene>
    <name evidence="2" type="ORF">LTR82_009426</name>
</gene>
<dbReference type="PRINTS" id="PR00081">
    <property type="entry name" value="GDHRDH"/>
</dbReference>
<dbReference type="InterPro" id="IPR036291">
    <property type="entry name" value="NAD(P)-bd_dom_sf"/>
</dbReference>
<accession>A0AAN6FP72</accession>
<evidence type="ECO:0000313" key="3">
    <source>
        <dbReference type="Proteomes" id="UP001168146"/>
    </source>
</evidence>
<dbReference type="PANTHER" id="PTHR43157:SF22">
    <property type="entry name" value="SHORT-CHAIN DEHYDROGENASE_REDUCTASE PHMF"/>
    <property type="match status" value="1"/>
</dbReference>
<organism evidence="2 3">
    <name type="scientific">Friedmanniomyces endolithicus</name>
    <dbReference type="NCBI Taxonomy" id="329885"/>
    <lineage>
        <taxon>Eukaryota</taxon>
        <taxon>Fungi</taxon>
        <taxon>Dikarya</taxon>
        <taxon>Ascomycota</taxon>
        <taxon>Pezizomycotina</taxon>
        <taxon>Dothideomycetes</taxon>
        <taxon>Dothideomycetidae</taxon>
        <taxon>Mycosphaerellales</taxon>
        <taxon>Teratosphaeriaceae</taxon>
        <taxon>Friedmanniomyces</taxon>
    </lineage>
</organism>
<dbReference type="PANTHER" id="PTHR43157">
    <property type="entry name" value="PHOSPHATIDYLINOSITOL-GLYCAN BIOSYNTHESIS CLASS F PROTEIN-RELATED"/>
    <property type="match status" value="1"/>
</dbReference>
<name>A0AAN6FP72_9PEZI</name>
<evidence type="ECO:0000313" key="2">
    <source>
        <dbReference type="EMBL" id="KAK0319720.1"/>
    </source>
</evidence>
<dbReference type="Gene3D" id="3.40.50.720">
    <property type="entry name" value="NAD(P)-binding Rossmann-like Domain"/>
    <property type="match status" value="1"/>
</dbReference>
<dbReference type="Pfam" id="PF00106">
    <property type="entry name" value="adh_short"/>
    <property type="match status" value="1"/>
</dbReference>
<dbReference type="Proteomes" id="UP001168146">
    <property type="component" value="Unassembled WGS sequence"/>
</dbReference>
<keyword evidence="1" id="KW-0560">Oxidoreductase</keyword>
<dbReference type="SUPFAM" id="SSF51735">
    <property type="entry name" value="NAD(P)-binding Rossmann-fold domains"/>
    <property type="match status" value="1"/>
</dbReference>
<dbReference type="AlphaFoldDB" id="A0AAN6FP72"/>
<comment type="caution">
    <text evidence="2">The sequence shown here is derived from an EMBL/GenBank/DDBJ whole genome shotgun (WGS) entry which is preliminary data.</text>
</comment>
<dbReference type="GO" id="GO:0016491">
    <property type="term" value="F:oxidoreductase activity"/>
    <property type="evidence" value="ECO:0007669"/>
    <property type="project" value="UniProtKB-KW"/>
</dbReference>
<dbReference type="EMBL" id="JASUXU010000029">
    <property type="protein sequence ID" value="KAK0319720.1"/>
    <property type="molecule type" value="Genomic_DNA"/>
</dbReference>
<proteinExistence type="predicted"/>
<evidence type="ECO:0000256" key="1">
    <source>
        <dbReference type="ARBA" id="ARBA00023002"/>
    </source>
</evidence>
<sequence length="350" mass="38320">MSMLFETIQAKRNPPADTKPSFANKTVLVTGANTGVGFEAALKFVQQGAERVILGVRSPKKGEDARARIQYAVGPQKGQEATPIDVWELDMLSYPSIQAFASRADKEIQHLDYAILNAGVVSASYAPSDYGWEKTLQVNTLSTTLLALLLLPQMRQRASHNKATAFTPVLELVSSSNSYYYSSLIKDNGRGHLQTYNEAQNFSAWTTYNISKVFLDFAKRGLASLASPPRGSETHPAGTAPAPDIFVLSVCPGPTRSELAREQTAWWARIAMELISTFLQRSTEEGSRSYVSGVMQGLDGHGGFWNNDKLREPAPLLLGDRDGKLQAKVWAEIVGALEKDVPEVRELVEG</sequence>
<protein>
    <submittedName>
        <fullName evidence="2">Uncharacterized protein</fullName>
    </submittedName>
</protein>
<dbReference type="InterPro" id="IPR002347">
    <property type="entry name" value="SDR_fam"/>
</dbReference>
<reference evidence="2" key="1">
    <citation type="submission" date="2021-12" db="EMBL/GenBank/DDBJ databases">
        <title>Black yeast isolated from Biological Soil Crust.</title>
        <authorList>
            <person name="Kurbessoian T."/>
        </authorList>
    </citation>
    <scope>NUCLEOTIDE SEQUENCE</scope>
    <source>
        <strain evidence="2">CCFEE 5208</strain>
    </source>
</reference>